<dbReference type="AlphaFoldDB" id="A0A5C6AYK0"/>
<name>A0A5C6AYK0_9BACT</name>
<dbReference type="EMBL" id="SJPN01000003">
    <property type="protein sequence ID" value="TWU05053.1"/>
    <property type="molecule type" value="Genomic_DNA"/>
</dbReference>
<dbReference type="Gene3D" id="1.20.1600.10">
    <property type="entry name" value="Outer membrane efflux proteins (OEP)"/>
    <property type="match status" value="1"/>
</dbReference>
<proteinExistence type="predicted"/>
<feature type="compositionally biased region" description="Basic residues" evidence="1">
    <location>
        <begin position="10"/>
        <end position="22"/>
    </location>
</feature>
<evidence type="ECO:0000313" key="3">
    <source>
        <dbReference type="Proteomes" id="UP000320176"/>
    </source>
</evidence>
<organism evidence="2 3">
    <name type="scientific">Stieleria varia</name>
    <dbReference type="NCBI Taxonomy" id="2528005"/>
    <lineage>
        <taxon>Bacteria</taxon>
        <taxon>Pseudomonadati</taxon>
        <taxon>Planctomycetota</taxon>
        <taxon>Planctomycetia</taxon>
        <taxon>Pirellulales</taxon>
        <taxon>Pirellulaceae</taxon>
        <taxon>Stieleria</taxon>
    </lineage>
</organism>
<comment type="caution">
    <text evidence="2">The sequence shown here is derived from an EMBL/GenBank/DDBJ whole genome shotgun (WGS) entry which is preliminary data.</text>
</comment>
<sequence>MPLNPDTHAHPRVRSTRGRRLPSHFASKTSAAKTIARLATTTLTLATLSFSGCSTTPTDMFSSGPPSLHNQRIASYVPAPSSAQSTPVTASHFHAAAVAYHPVQPPSDQQLLHPWERFQNPSLQVLQEMGLRNAGNASVLQARLTQARQGRNVSLPMSNEVSQLRRDLLTEIAILAAEIHRHQRMLVVTSDNQQRQSEGLQRANVRMQVGSVGRLDVDQFNVLLSTSAANASTHHQALDAAVRRLRDLVGQPMTAALVQSLADQPQLALNDLQNRLPAEILRQRCDVRAAEQQVTQLGMRAGIPEAELYPHLGLTGEIRATPTPPTASQSPMDDAFRQIDENALSIDLGNQQSWQFVTPYSKLGVASQFRTPLQQSMGGYQQAVVYAADEVQARLTEYFRTQDQLSQLRKTQQQAAESLRLTLQQFDSDRTDATTVINAYTQLQQAESAIVESEYSLARIAIDLFNAVGGQCYQDKFAHAVFYENSL</sequence>
<dbReference type="RefSeq" id="WP_146520368.1">
    <property type="nucleotide sequence ID" value="NZ_CP151726.1"/>
</dbReference>
<dbReference type="PANTHER" id="PTHR30203:SF30">
    <property type="entry name" value="OUTER MEMBRANE PROTEIN-RELATED"/>
    <property type="match status" value="1"/>
</dbReference>
<dbReference type="OrthoDB" id="9770517at2"/>
<dbReference type="InterPro" id="IPR010131">
    <property type="entry name" value="MdtP/NodT-like"/>
</dbReference>
<dbReference type="Proteomes" id="UP000320176">
    <property type="component" value="Unassembled WGS sequence"/>
</dbReference>
<gene>
    <name evidence="2" type="ORF">Pla52n_30990</name>
</gene>
<dbReference type="GO" id="GO:0015562">
    <property type="term" value="F:efflux transmembrane transporter activity"/>
    <property type="evidence" value="ECO:0007669"/>
    <property type="project" value="InterPro"/>
</dbReference>
<keyword evidence="3" id="KW-1185">Reference proteome</keyword>
<protein>
    <submittedName>
        <fullName evidence="2">Outer membrane efflux protein</fullName>
    </submittedName>
</protein>
<feature type="region of interest" description="Disordered" evidence="1">
    <location>
        <begin position="1"/>
        <end position="28"/>
    </location>
</feature>
<dbReference type="PANTHER" id="PTHR30203">
    <property type="entry name" value="OUTER MEMBRANE CATION EFFLUX PROTEIN"/>
    <property type="match status" value="1"/>
</dbReference>
<reference evidence="2 3" key="1">
    <citation type="submission" date="2019-02" db="EMBL/GenBank/DDBJ databases">
        <title>Deep-cultivation of Planctomycetes and their phenomic and genomic characterization uncovers novel biology.</title>
        <authorList>
            <person name="Wiegand S."/>
            <person name="Jogler M."/>
            <person name="Boedeker C."/>
            <person name="Pinto D."/>
            <person name="Vollmers J."/>
            <person name="Rivas-Marin E."/>
            <person name="Kohn T."/>
            <person name="Peeters S.H."/>
            <person name="Heuer A."/>
            <person name="Rast P."/>
            <person name="Oberbeckmann S."/>
            <person name="Bunk B."/>
            <person name="Jeske O."/>
            <person name="Meyerdierks A."/>
            <person name="Storesund J.E."/>
            <person name="Kallscheuer N."/>
            <person name="Luecker S."/>
            <person name="Lage O.M."/>
            <person name="Pohl T."/>
            <person name="Merkel B.J."/>
            <person name="Hornburger P."/>
            <person name="Mueller R.-W."/>
            <person name="Bruemmer F."/>
            <person name="Labrenz M."/>
            <person name="Spormann A.M."/>
            <person name="Op Den Camp H."/>
            <person name="Overmann J."/>
            <person name="Amann R."/>
            <person name="Jetten M.S.M."/>
            <person name="Mascher T."/>
            <person name="Medema M.H."/>
            <person name="Devos D.P."/>
            <person name="Kaster A.-K."/>
            <person name="Ovreas L."/>
            <person name="Rohde M."/>
            <person name="Galperin M.Y."/>
            <person name="Jogler C."/>
        </authorList>
    </citation>
    <scope>NUCLEOTIDE SEQUENCE [LARGE SCALE GENOMIC DNA]</scope>
    <source>
        <strain evidence="2 3">Pla52n</strain>
    </source>
</reference>
<evidence type="ECO:0000313" key="2">
    <source>
        <dbReference type="EMBL" id="TWU05053.1"/>
    </source>
</evidence>
<dbReference type="SUPFAM" id="SSF56954">
    <property type="entry name" value="Outer membrane efflux proteins (OEP)"/>
    <property type="match status" value="1"/>
</dbReference>
<accession>A0A5C6AYK0</accession>
<evidence type="ECO:0000256" key="1">
    <source>
        <dbReference type="SAM" id="MobiDB-lite"/>
    </source>
</evidence>